<evidence type="ECO:0000313" key="4">
    <source>
        <dbReference type="Proteomes" id="UP001374579"/>
    </source>
</evidence>
<feature type="repeat" description="TPR" evidence="1">
    <location>
        <begin position="293"/>
        <end position="326"/>
    </location>
</feature>
<keyword evidence="2" id="KW-0732">Signal</keyword>
<protein>
    <recommendedName>
        <fullName evidence="5">Tetratricopeptide repeat protein 13</fullName>
    </recommendedName>
</protein>
<dbReference type="SUPFAM" id="SSF48452">
    <property type="entry name" value="TPR-like"/>
    <property type="match status" value="1"/>
</dbReference>
<comment type="caution">
    <text evidence="3">The sequence shown here is derived from an EMBL/GenBank/DDBJ whole genome shotgun (WGS) entry which is preliminary data.</text>
</comment>
<evidence type="ECO:0008006" key="5">
    <source>
        <dbReference type="Google" id="ProtNLM"/>
    </source>
</evidence>
<evidence type="ECO:0000256" key="2">
    <source>
        <dbReference type="SAM" id="SignalP"/>
    </source>
</evidence>
<dbReference type="PANTHER" id="PTHR44523:SF1">
    <property type="entry name" value="TETRATRICOPEPTIDE REPEAT PROTEIN 13"/>
    <property type="match status" value="1"/>
</dbReference>
<sequence length="876" mass="96868">MAVSSAISMLIFACFKLIAFTPQPCDLANIQIENADGSRHIFEMKTVDKSGAYLLCANCKGFSSGPVPTPSALRFNVRFTPTGEVVTACETHRKELPPGLCSPQGQGVDKNGSCSSNGVCLGTDTQEELADEIVKRNLVPFPSGDEYIDHRVAHAIVEMNGGQWDRAISMLNNILDKYPENVAAHYTRGVAYARKGLENQQLALLAIADFTVSVEKEPKYPEGWERRAEVYIASNQFKEALGDLKVALDMRPTTRLRFSSGIVNLLLENFEDAEAEFRKNLDDGQSEKGPVYIMSYFHLGLALYYRGRLRNAIEVFKEVLKFQPNHVEACVSLAQAFMEVGNLKAARIRFDQALSMRPNHTLSLQLKGSLLYHSGDPTSARSVLRQCMRVDPENNSCQYLLALSNVALGLFYQGVKLSTKVMIKSLPALKISPERVRAQYVREYARFLHGSLDEPLRHLQPEVDLDDKLRSTWVQGLPLTLRGQGVYREQPGLQPEISDVKAGDSVDWSQSSARTLLCHAEKVGLSMQVSADGFLPNRRLNLAMGLAALHVAQHAETKWKNIKGPGKSSERAFVWRELFSIAVRYRQLVDPEQPVFWVNSLADYNTEEGHREDITLMRGPVQSVRVSQYFDLSFKLAKTMLEHYTGAGAVSYAGLSTDIQKAKTCEDLLQIARKRQINPHGFLVSTQVPTTVALPGNTPGTIGENRLDGTVLVLTEDPNGRIVFALSMASTPARTAAYAAQMDHFLLQLHQEVQRTGSGKLSDMDPVLSAILSLVYYFYNLTPLTRGSSVVAYAVAIGLIMSLGRQVSGKIPTGKLLDMEAMLSGAPEAFITIMRQWMNVKKTATPVSGLPKVWETLPTVRSVLEVLTLNMTSVCG</sequence>
<keyword evidence="1" id="KW-0802">TPR repeat</keyword>
<dbReference type="Gene3D" id="1.25.40.10">
    <property type="entry name" value="Tetratricopeptide repeat domain"/>
    <property type="match status" value="1"/>
</dbReference>
<feature type="signal peptide" evidence="2">
    <location>
        <begin position="1"/>
        <end position="27"/>
    </location>
</feature>
<dbReference type="Pfam" id="PF13432">
    <property type="entry name" value="TPR_16"/>
    <property type="match status" value="1"/>
</dbReference>
<dbReference type="EMBL" id="JBAMIC010000011">
    <property type="protein sequence ID" value="KAK7100148.1"/>
    <property type="molecule type" value="Genomic_DNA"/>
</dbReference>
<reference evidence="3 4" key="1">
    <citation type="submission" date="2024-02" db="EMBL/GenBank/DDBJ databases">
        <title>Chromosome-scale genome assembly of the rough periwinkle Littorina saxatilis.</title>
        <authorList>
            <person name="De Jode A."/>
            <person name="Faria R."/>
            <person name="Formenti G."/>
            <person name="Sims Y."/>
            <person name="Smith T.P."/>
            <person name="Tracey A."/>
            <person name="Wood J.M.D."/>
            <person name="Zagrodzka Z.B."/>
            <person name="Johannesson K."/>
            <person name="Butlin R.K."/>
            <person name="Leder E.H."/>
        </authorList>
    </citation>
    <scope>NUCLEOTIDE SEQUENCE [LARGE SCALE GENOMIC DNA]</scope>
    <source>
        <strain evidence="3">Snail1</strain>
        <tissue evidence="3">Muscle</tissue>
    </source>
</reference>
<dbReference type="PANTHER" id="PTHR44523">
    <property type="entry name" value="TETRATRICOPEPTIDE REPEAT PROTEIN 13"/>
    <property type="match status" value="1"/>
</dbReference>
<gene>
    <name evidence="3" type="ORF">V1264_023142</name>
</gene>
<dbReference type="PROSITE" id="PS50005">
    <property type="entry name" value="TPR"/>
    <property type="match status" value="3"/>
</dbReference>
<name>A0AAN9B6M8_9CAEN</name>
<dbReference type="AlphaFoldDB" id="A0AAN9B6M8"/>
<evidence type="ECO:0000313" key="3">
    <source>
        <dbReference type="EMBL" id="KAK7100148.1"/>
    </source>
</evidence>
<feature type="chain" id="PRO_5042970428" description="Tetratricopeptide repeat protein 13" evidence="2">
    <location>
        <begin position="28"/>
        <end position="876"/>
    </location>
</feature>
<dbReference type="InterPro" id="IPR011990">
    <property type="entry name" value="TPR-like_helical_dom_sf"/>
</dbReference>
<feature type="repeat" description="TPR" evidence="1">
    <location>
        <begin position="221"/>
        <end position="254"/>
    </location>
</feature>
<accession>A0AAN9B6M8</accession>
<dbReference type="PROSITE" id="PS50293">
    <property type="entry name" value="TPR_REGION"/>
    <property type="match status" value="1"/>
</dbReference>
<dbReference type="Proteomes" id="UP001374579">
    <property type="component" value="Unassembled WGS sequence"/>
</dbReference>
<evidence type="ECO:0000256" key="1">
    <source>
        <dbReference type="PROSITE-ProRule" id="PRU00339"/>
    </source>
</evidence>
<feature type="repeat" description="TPR" evidence="1">
    <location>
        <begin position="327"/>
        <end position="360"/>
    </location>
</feature>
<dbReference type="InterPro" id="IPR019734">
    <property type="entry name" value="TPR_rpt"/>
</dbReference>
<dbReference type="Pfam" id="PF14559">
    <property type="entry name" value="TPR_19"/>
    <property type="match status" value="1"/>
</dbReference>
<keyword evidence="4" id="KW-1185">Reference proteome</keyword>
<dbReference type="SMART" id="SM00028">
    <property type="entry name" value="TPR"/>
    <property type="match status" value="5"/>
</dbReference>
<organism evidence="3 4">
    <name type="scientific">Littorina saxatilis</name>
    <dbReference type="NCBI Taxonomy" id="31220"/>
    <lineage>
        <taxon>Eukaryota</taxon>
        <taxon>Metazoa</taxon>
        <taxon>Spiralia</taxon>
        <taxon>Lophotrochozoa</taxon>
        <taxon>Mollusca</taxon>
        <taxon>Gastropoda</taxon>
        <taxon>Caenogastropoda</taxon>
        <taxon>Littorinimorpha</taxon>
        <taxon>Littorinoidea</taxon>
        <taxon>Littorinidae</taxon>
        <taxon>Littorina</taxon>
    </lineage>
</organism>
<proteinExistence type="predicted"/>